<feature type="compositionally biased region" description="Low complexity" evidence="2">
    <location>
        <begin position="2930"/>
        <end position="2945"/>
    </location>
</feature>
<feature type="compositionally biased region" description="Polar residues" evidence="2">
    <location>
        <begin position="1050"/>
        <end position="1059"/>
    </location>
</feature>
<feature type="compositionally biased region" description="Basic and acidic residues" evidence="2">
    <location>
        <begin position="1165"/>
        <end position="1183"/>
    </location>
</feature>
<feature type="region of interest" description="Disordered" evidence="2">
    <location>
        <begin position="2134"/>
        <end position="2189"/>
    </location>
</feature>
<feature type="compositionally biased region" description="Basic and acidic residues" evidence="2">
    <location>
        <begin position="1521"/>
        <end position="1545"/>
    </location>
</feature>
<feature type="compositionally biased region" description="Polar residues" evidence="2">
    <location>
        <begin position="914"/>
        <end position="927"/>
    </location>
</feature>
<feature type="compositionally biased region" description="Low complexity" evidence="2">
    <location>
        <begin position="2864"/>
        <end position="2873"/>
    </location>
</feature>
<feature type="compositionally biased region" description="Basic and acidic residues" evidence="2">
    <location>
        <begin position="540"/>
        <end position="565"/>
    </location>
</feature>
<name>A0AAW1MXM4_POPJA</name>
<feature type="compositionally biased region" description="Basic and acidic residues" evidence="2">
    <location>
        <begin position="1646"/>
        <end position="1661"/>
    </location>
</feature>
<evidence type="ECO:0000313" key="5">
    <source>
        <dbReference type="Proteomes" id="UP001458880"/>
    </source>
</evidence>
<comment type="caution">
    <text evidence="4">The sequence shown here is derived from an EMBL/GenBank/DDBJ whole genome shotgun (WGS) entry which is preliminary data.</text>
</comment>
<feature type="region of interest" description="Disordered" evidence="2">
    <location>
        <begin position="745"/>
        <end position="1269"/>
    </location>
</feature>
<feature type="region of interest" description="Disordered" evidence="2">
    <location>
        <begin position="2990"/>
        <end position="3010"/>
    </location>
</feature>
<feature type="compositionally biased region" description="Polar residues" evidence="2">
    <location>
        <begin position="3544"/>
        <end position="3567"/>
    </location>
</feature>
<feature type="compositionally biased region" description="Basic and acidic residues" evidence="2">
    <location>
        <begin position="1101"/>
        <end position="1118"/>
    </location>
</feature>
<feature type="compositionally biased region" description="Low complexity" evidence="2">
    <location>
        <begin position="304"/>
        <end position="328"/>
    </location>
</feature>
<feature type="compositionally biased region" description="Basic and acidic residues" evidence="2">
    <location>
        <begin position="2173"/>
        <end position="2186"/>
    </location>
</feature>
<feature type="compositionally biased region" description="Basic and acidic residues" evidence="2">
    <location>
        <begin position="836"/>
        <end position="848"/>
    </location>
</feature>
<feature type="compositionally biased region" description="Basic and acidic residues" evidence="2">
    <location>
        <begin position="676"/>
        <end position="693"/>
    </location>
</feature>
<feature type="compositionally biased region" description="Basic and acidic residues" evidence="2">
    <location>
        <begin position="159"/>
        <end position="187"/>
    </location>
</feature>
<feature type="compositionally biased region" description="Polar residues" evidence="2">
    <location>
        <begin position="852"/>
        <end position="865"/>
    </location>
</feature>
<feature type="compositionally biased region" description="Basic and acidic residues" evidence="2">
    <location>
        <begin position="993"/>
        <end position="1011"/>
    </location>
</feature>
<feature type="compositionally biased region" description="Polar residues" evidence="2">
    <location>
        <begin position="1184"/>
        <end position="1194"/>
    </location>
</feature>
<feature type="compositionally biased region" description="Basic and acidic residues" evidence="2">
    <location>
        <begin position="899"/>
        <end position="912"/>
    </location>
</feature>
<feature type="region of interest" description="Disordered" evidence="2">
    <location>
        <begin position="1577"/>
        <end position="1607"/>
    </location>
</feature>
<organism evidence="4 5">
    <name type="scientific">Popillia japonica</name>
    <name type="common">Japanese beetle</name>
    <dbReference type="NCBI Taxonomy" id="7064"/>
    <lineage>
        <taxon>Eukaryota</taxon>
        <taxon>Metazoa</taxon>
        <taxon>Ecdysozoa</taxon>
        <taxon>Arthropoda</taxon>
        <taxon>Hexapoda</taxon>
        <taxon>Insecta</taxon>
        <taxon>Pterygota</taxon>
        <taxon>Neoptera</taxon>
        <taxon>Endopterygota</taxon>
        <taxon>Coleoptera</taxon>
        <taxon>Polyphaga</taxon>
        <taxon>Scarabaeiformia</taxon>
        <taxon>Scarabaeidae</taxon>
        <taxon>Rutelinae</taxon>
        <taxon>Popillia</taxon>
    </lineage>
</organism>
<feature type="coiled-coil region" evidence="1">
    <location>
        <begin position="2692"/>
        <end position="2719"/>
    </location>
</feature>
<feature type="region of interest" description="Disordered" evidence="2">
    <location>
        <begin position="136"/>
        <end position="371"/>
    </location>
</feature>
<feature type="compositionally biased region" description="Polar residues" evidence="2">
    <location>
        <begin position="1012"/>
        <end position="1021"/>
    </location>
</feature>
<feature type="compositionally biased region" description="Polar residues" evidence="2">
    <location>
        <begin position="2351"/>
        <end position="2376"/>
    </location>
</feature>
<feature type="compositionally biased region" description="Basic and acidic residues" evidence="2">
    <location>
        <begin position="231"/>
        <end position="240"/>
    </location>
</feature>
<feature type="compositionally biased region" description="Basic and acidic residues" evidence="2">
    <location>
        <begin position="929"/>
        <end position="947"/>
    </location>
</feature>
<protein>
    <submittedName>
        <fullName evidence="4">Smoothelin cytoskeleton protein</fullName>
    </submittedName>
</protein>
<feature type="compositionally biased region" description="Polar residues" evidence="2">
    <location>
        <begin position="1580"/>
        <end position="1589"/>
    </location>
</feature>
<feature type="compositionally biased region" description="Polar residues" evidence="2">
    <location>
        <begin position="1152"/>
        <end position="1163"/>
    </location>
</feature>
<dbReference type="InterPro" id="IPR022189">
    <property type="entry name" value="SMTN"/>
</dbReference>
<feature type="compositionally biased region" description="Basic residues" evidence="2">
    <location>
        <begin position="1195"/>
        <end position="1204"/>
    </location>
</feature>
<feature type="compositionally biased region" description="Polar residues" evidence="2">
    <location>
        <begin position="270"/>
        <end position="300"/>
    </location>
</feature>
<feature type="compositionally biased region" description="Polar residues" evidence="2">
    <location>
        <begin position="3201"/>
        <end position="3215"/>
    </location>
</feature>
<feature type="compositionally biased region" description="Basic and acidic residues" evidence="2">
    <location>
        <begin position="346"/>
        <end position="371"/>
    </location>
</feature>
<feature type="region of interest" description="Disordered" evidence="2">
    <location>
        <begin position="540"/>
        <end position="574"/>
    </location>
</feature>
<feature type="compositionally biased region" description="Polar residues" evidence="2">
    <location>
        <begin position="136"/>
        <end position="158"/>
    </location>
</feature>
<feature type="compositionally biased region" description="Low complexity" evidence="2">
    <location>
        <begin position="58"/>
        <end position="80"/>
    </location>
</feature>
<feature type="compositionally biased region" description="Low complexity" evidence="2">
    <location>
        <begin position="1666"/>
        <end position="1681"/>
    </location>
</feature>
<keyword evidence="5" id="KW-1185">Reference proteome</keyword>
<feature type="compositionally biased region" description="Basic and acidic residues" evidence="2">
    <location>
        <begin position="201"/>
        <end position="210"/>
    </location>
</feature>
<feature type="region of interest" description="Disordered" evidence="2">
    <location>
        <begin position="1949"/>
        <end position="2080"/>
    </location>
</feature>
<feature type="compositionally biased region" description="Basic and acidic residues" evidence="2">
    <location>
        <begin position="2377"/>
        <end position="2399"/>
    </location>
</feature>
<feature type="domain" description="Smoothelin" evidence="3">
    <location>
        <begin position="2277"/>
        <end position="2317"/>
    </location>
</feature>
<feature type="compositionally biased region" description="Acidic residues" evidence="2">
    <location>
        <begin position="3139"/>
        <end position="3154"/>
    </location>
</feature>
<feature type="compositionally biased region" description="Basic residues" evidence="2">
    <location>
        <begin position="2956"/>
        <end position="2965"/>
    </location>
</feature>
<feature type="compositionally biased region" description="Acidic residues" evidence="2">
    <location>
        <begin position="1405"/>
        <end position="1420"/>
    </location>
</feature>
<feature type="compositionally biased region" description="Polar residues" evidence="2">
    <location>
        <begin position="886"/>
        <end position="897"/>
    </location>
</feature>
<feature type="compositionally biased region" description="Low complexity" evidence="2">
    <location>
        <begin position="2448"/>
        <end position="2460"/>
    </location>
</feature>
<dbReference type="Proteomes" id="UP001458880">
    <property type="component" value="Unassembled WGS sequence"/>
</dbReference>
<feature type="region of interest" description="Disordered" evidence="2">
    <location>
        <begin position="2632"/>
        <end position="2655"/>
    </location>
</feature>
<feature type="compositionally biased region" description="Basic and acidic residues" evidence="2">
    <location>
        <begin position="1208"/>
        <end position="1217"/>
    </location>
</feature>
<accession>A0AAW1MXM4</accession>
<evidence type="ECO:0000259" key="3">
    <source>
        <dbReference type="Pfam" id="PF12510"/>
    </source>
</evidence>
<evidence type="ECO:0000256" key="2">
    <source>
        <dbReference type="SAM" id="MobiDB-lite"/>
    </source>
</evidence>
<feature type="compositionally biased region" description="Polar residues" evidence="2">
    <location>
        <begin position="2143"/>
        <end position="2152"/>
    </location>
</feature>
<feature type="compositionally biased region" description="Basic and acidic residues" evidence="2">
    <location>
        <begin position="1962"/>
        <end position="1978"/>
    </location>
</feature>
<feature type="compositionally biased region" description="Polar residues" evidence="2">
    <location>
        <begin position="1120"/>
        <end position="1131"/>
    </location>
</feature>
<feature type="compositionally biased region" description="Basic and acidic residues" evidence="2">
    <location>
        <begin position="656"/>
        <end position="669"/>
    </location>
</feature>
<feature type="compositionally biased region" description="Polar residues" evidence="2">
    <location>
        <begin position="980"/>
        <end position="991"/>
    </location>
</feature>
<proteinExistence type="predicted"/>
<feature type="compositionally biased region" description="Polar residues" evidence="2">
    <location>
        <begin position="242"/>
        <end position="260"/>
    </location>
</feature>
<feature type="region of interest" description="Disordered" evidence="2">
    <location>
        <begin position="54"/>
        <end position="87"/>
    </location>
</feature>
<feature type="compositionally biased region" description="Basic and acidic residues" evidence="2">
    <location>
        <begin position="1133"/>
        <end position="1149"/>
    </location>
</feature>
<feature type="compositionally biased region" description="Basic and acidic residues" evidence="2">
    <location>
        <begin position="1065"/>
        <end position="1087"/>
    </location>
</feature>
<feature type="compositionally biased region" description="Polar residues" evidence="2">
    <location>
        <begin position="2632"/>
        <end position="2642"/>
    </location>
</feature>
<feature type="compositionally biased region" description="Basic and acidic residues" evidence="2">
    <location>
        <begin position="867"/>
        <end position="885"/>
    </location>
</feature>
<feature type="region of interest" description="Disordered" evidence="2">
    <location>
        <begin position="3129"/>
        <end position="3215"/>
    </location>
</feature>
<evidence type="ECO:0000256" key="1">
    <source>
        <dbReference type="SAM" id="Coils"/>
    </source>
</evidence>
<feature type="domain" description="Smoothelin" evidence="3">
    <location>
        <begin position="2788"/>
        <end position="2825"/>
    </location>
</feature>
<feature type="compositionally biased region" description="Low complexity" evidence="2">
    <location>
        <begin position="1949"/>
        <end position="1960"/>
    </location>
</feature>
<feature type="compositionally biased region" description="Polar residues" evidence="2">
    <location>
        <begin position="3168"/>
        <end position="3190"/>
    </location>
</feature>
<feature type="compositionally biased region" description="Basic and acidic residues" evidence="2">
    <location>
        <begin position="1026"/>
        <end position="1045"/>
    </location>
</feature>
<feature type="compositionally biased region" description="Basic and acidic residues" evidence="2">
    <location>
        <begin position="2015"/>
        <end position="2051"/>
    </location>
</feature>
<feature type="region of interest" description="Disordered" evidence="2">
    <location>
        <begin position="1397"/>
        <end position="1465"/>
    </location>
</feature>
<feature type="compositionally biased region" description="Polar residues" evidence="2">
    <location>
        <begin position="3487"/>
        <end position="3498"/>
    </location>
</feature>
<reference evidence="4 5" key="1">
    <citation type="journal article" date="2024" name="BMC Genomics">
        <title>De novo assembly and annotation of Popillia japonica's genome with initial clues to its potential as an invasive pest.</title>
        <authorList>
            <person name="Cucini C."/>
            <person name="Boschi S."/>
            <person name="Funari R."/>
            <person name="Cardaioli E."/>
            <person name="Iannotti N."/>
            <person name="Marturano G."/>
            <person name="Paoli F."/>
            <person name="Bruttini M."/>
            <person name="Carapelli A."/>
            <person name="Frati F."/>
            <person name="Nardi F."/>
        </authorList>
    </citation>
    <scope>NUCLEOTIDE SEQUENCE [LARGE SCALE GENOMIC DNA]</scope>
    <source>
        <strain evidence="4">DMR45628</strain>
    </source>
</reference>
<feature type="compositionally biased region" description="Polar residues" evidence="2">
    <location>
        <begin position="2991"/>
        <end position="3003"/>
    </location>
</feature>
<feature type="region of interest" description="Disordered" evidence="2">
    <location>
        <begin position="3483"/>
        <end position="3573"/>
    </location>
</feature>
<feature type="compositionally biased region" description="Acidic residues" evidence="2">
    <location>
        <begin position="1364"/>
        <end position="1381"/>
    </location>
</feature>
<feature type="compositionally biased region" description="Low complexity" evidence="2">
    <location>
        <begin position="1702"/>
        <end position="1716"/>
    </location>
</feature>
<feature type="region of interest" description="Disordered" evidence="2">
    <location>
        <begin position="2340"/>
        <end position="2412"/>
    </location>
</feature>
<feature type="region of interest" description="Disordered" evidence="2">
    <location>
        <begin position="2930"/>
        <end position="2975"/>
    </location>
</feature>
<feature type="compositionally biased region" description="Basic and acidic residues" evidence="2">
    <location>
        <begin position="1989"/>
        <end position="2000"/>
    </location>
</feature>
<feature type="region of interest" description="Disordered" evidence="2">
    <location>
        <begin position="1638"/>
        <end position="1766"/>
    </location>
</feature>
<keyword evidence="1" id="KW-0175">Coiled coil</keyword>
<feature type="compositionally biased region" description="Low complexity" evidence="2">
    <location>
        <begin position="211"/>
        <end position="224"/>
    </location>
</feature>
<feature type="compositionally biased region" description="Low complexity" evidence="2">
    <location>
        <begin position="614"/>
        <end position="626"/>
    </location>
</feature>
<dbReference type="Pfam" id="PF12510">
    <property type="entry name" value="Smoothelin"/>
    <property type="match status" value="2"/>
</dbReference>
<feature type="compositionally biased region" description="Basic and acidic residues" evidence="2">
    <location>
        <begin position="2645"/>
        <end position="2655"/>
    </location>
</feature>
<feature type="compositionally biased region" description="Acidic residues" evidence="2">
    <location>
        <begin position="1743"/>
        <end position="1752"/>
    </location>
</feature>
<feature type="region of interest" description="Disordered" evidence="2">
    <location>
        <begin position="606"/>
        <end position="720"/>
    </location>
</feature>
<feature type="compositionally biased region" description="Basic and acidic residues" evidence="2">
    <location>
        <begin position="794"/>
        <end position="813"/>
    </location>
</feature>
<feature type="region of interest" description="Disordered" evidence="2">
    <location>
        <begin position="2448"/>
        <end position="2483"/>
    </location>
</feature>
<evidence type="ECO:0000313" key="4">
    <source>
        <dbReference type="EMBL" id="KAK9752687.1"/>
    </source>
</evidence>
<gene>
    <name evidence="4" type="ORF">QE152_g4015</name>
</gene>
<dbReference type="EMBL" id="JASPKY010000018">
    <property type="protein sequence ID" value="KAK9752687.1"/>
    <property type="molecule type" value="Genomic_DNA"/>
</dbReference>
<feature type="compositionally biased region" description="Basic and acidic residues" evidence="2">
    <location>
        <begin position="745"/>
        <end position="756"/>
    </location>
</feature>
<feature type="region of interest" description="Disordered" evidence="2">
    <location>
        <begin position="1496"/>
        <end position="1553"/>
    </location>
</feature>
<feature type="region of interest" description="Disordered" evidence="2">
    <location>
        <begin position="1348"/>
        <end position="1385"/>
    </location>
</feature>
<sequence length="3595" mass="406021">MAAETTGDVSLIQDEDVLRKMWQDTDDFGKKKEIRSHMYKIREARLKDFYNTGEELTSSSENKQHSSSSTIRTTSHSTTTGLKGSDLTTYADNLADHSFLSLKSKEIRDSESPTKDSYKIITETKKLNDRDWNVVESNEASQDGKTHTTSRIATTSGRQDLEGGEMKYAAKSEQKASVFKDGDDKNFTKSVQASSQNVIKQEAKGGDDNSKYYSSSTTTTSSSKFSNEQRSSSDDAKHYEPITTTNVQEFDGQPSRNTRTIVRKVYTEDIPNQTKIIDPNTKVTTETHTLPDGSTVTTTRYETKGSTQYKTSSSSSSSTKQKQVGSSTEQKATSNVVKSHVVTADDDNRSTRSDSISSRKETHHNESDIRRMQDLELLGRDAKNVEIIVKNQTIPHEQARTVTTTSVTKTVSSDYDQQIPIKDGKTTVTTTKTFTIPADQEETKSTSTIITKKITSNYDKQQVASTDFLDSERQHLTQTKTKTTTIEDVPLPARKEITQTETVTIRKDLTPTKPKPESIPESYPRPTETIEIEIIPIAKAEPKYEQPERRQPIKPHKGELEERPTPTEGQYDTTYRSDYVPRRISVEVSPTHDAFARSLRSISPDRISKTGSVRSLRTTSTTSLRSSPDRHPNRVSRASPSDSMKKTTKSPGPEVIPKKRMSESPEKKTQRIINKQTEERNKDTITRKKKTDETDSSTLTRKTRPVDKPRSRSVSPTSIASDIEFIRHRTDLVTDLDVDDITKLQRRHTQEFDKPPLTDSTSPKKSQRITDKSATLPLPAKSPTKESPPAIQTEKPRPKSIRRTDTYEERCKEILGIGDTTKEVPKKPVGKSPQKSPEKQTPHEEKPKVAKKTSSVQEFPSQIRKSPQKEPLEYYLAKPKDEKRSPSVQEFPSQIRKSPQKEPIEPYPEKPRRSSPSVQEFPSQIRKSPQKEPIEPYPEKPRSDKIKPSVQEFPAQIRKTPQKDPIQSYPVKSKDDKRSPSVQEFPSQIRKSPQKEPVEPYPHKPKSEKIKSSVQEFPSQTRKSHQKEPLEPYPEKPRDEKKPASVHEFPSQTRKSPQKQPLEPYPEKSRDDKKAPSVQKSRDDKKAPSVQEFPSQIRKSPQKEPLEAYPEKLKDVKRPSSIQEFPSQVKKSPQKEPVEPYPEKPKVDKSVPSVQEFPSQIRKSPQKEPLEPYPQKLKDDKKSSSVQEFPSQKIATKRTARTVSRKTSQKEPLEQYPEKLPTQVKKPTESIESIEPVATLDYPRYYSDENDSDLDHPLQKGPTKVSLDDLPTIKTDKVSLDDLTNITVTKKPFKEIPEKVSLDDLHPKKSQKLVDNFITNEKIDTEVTLTKYKDESIHRLKGIPDVKTKKPKKITKKTTSETCVDSETETSTTEDEDVLEATEDKTEIIEEIHKIKKPIKPSGIDDIEDQIITDETDDVDVTVRRITTTESQQLKSPKKEETAPQKKTSPPNKTRPKSKPDVEDFITVTKAQLQETESRMPVEEVVHSKKFVRELCKKEEKTPTSPKIDKKDQPTTSKTPSEIKKKDTTIKSRIDSRRITPKEAISKQTTKKIQDDHYTIKTEYTDQFTTKIKDKRVTKPATTKVSTRITLAPVKQPESKKPAPDTTLHFKVQKMDSTTTKKGVNVIKLTQIDKKPSAKLPSTYTKKLDDQQPKSKFKMPETKAQPTRTTAPVTKPTTTAPAKRHVVSTIINLKPKQKPETVTKTIHKTTVTKTIIAPKSTKSTPLRAPKPTKSKPALNGDISTEEEEDSDTENITIKTTRNQTGSVRTDKKKKCITTKSILIENAVADEREIIVDLKRSKSSREGTPDQICPYPVSTDSDLGIPRYPDRVTEPDDAQHRLKPKRISDIPLDETKDVHNFERIVEIDKTMKTDVESTDECLLSVNEKVSKFLSTAEQITKKPLEAKPAPKVERPKLEVDESLKEDECLLSVSDKVNKFIATAEQLASSTTKETIQTTNKTQRYKEEREEILETRKSLKETIQTTNKTQRYKEEREEILETRKRKSPDHQLTSKSRTPEVEPIRFKTPERKPSDSYTRKPTEDVAQTRKQPVEDDTTPKTSRRLSKDDSKPVLSPTGRLRSTETIKKAKALFENYGNEREVTRQKDILNRPSVFEGRRTKQSEEKVEKKDVRTKLIYDEHQLRRSPSPQLSKQKTIRSHSPEGETPHYMLPLDRSVRENDNRSRKENLDEDLGVTEVDRSRGTTPDRNVPHYMLPLDRSLRERSPHKDNVKQLEYIANRSITTTHSDDEFGVTLRDRDSGRMVQTTSRKLSTSSVDEKSIDVDVEEIFDLEYLVKLLEIIVGYDIRRRIRAQIRLIKRAIEDNTLETLIVSRRRSPIKEITSTRIEKRETSDYQTSYQRKTSASEFSTNTKSPSPVRSQREPSPKKPQDRKSRTPERDVVRSTTTTSTRIFQTDLKKPKTVTKTVTEEKPEWVTQRTLRKVSETAPIKKTVTSTTTTTTHKSSTKKQPTDDITSSYGVGPTDENGTPLFGLKALRAQNKSEKTKVQGTVIRSQFYSENGEEPEGEISVTKFSTDPKDLGRENVIADKGVASVTTTQKFGYKGTPSLKTITNKSKKTSSNEDAEYKTSSVKVSKIARKGSVKEISQKFLDNAVESLKSERQSSYPKAGLILRTSSFKDSPSNGVDLNRSREGSPDAQEIHEKVVTSVRETTSTTSGGKKSDTFLSNKSKVTGVHDVLSRMKNEAEIEVEETEEDAEARNLLNKFIGSQVLLSGMESQLSKLPDTSPVGSVKHTTKITTTTTSSVDKSAEIKDSSKPSSVTCTFTHPITVELLQNIWDEQTLKLLLEQSTDYEDRRIIRTRLREVMAEQEACAELVEKATSEDTSISKETGNTVHGESLLLPLLQGLLDQPDNDQPADSGTESGEDLRSGLIVEVQTALDKLANSLKSPSTNITEERRDSLLQLVNRLQAGLSTSQLSNSSTSSSVSSSERRSSLQGRFSKRKQRANRHTVGVSSEELEDARRLMEEIAFHGNLNPSGLQKQNSEGSVLETPPFKPLSKIKPVKNVTAKPFFNTNAVSQSGTSSTIDTPSETSESLEFLVSKEHIHPQFHHSLSLDTPQINNKQKRPQLTETMSLDCTNRDNPTSVDLISIQKAVTQAAAIKQLSQMKFDVSDGVTNRADDSESGEETEDEDDDDDQATVKTALHNETRSSPEQNGQHIQQPQPDLIMQTNPLYNRPSEERDTTNNNSENDDYPTQLNEKANRFNSKKLKMKRANTIDIPKPLNYYEDDDDDSDNENLSSRRNSYLALRGPIRVGKLNVEKKVPEFQPKTESDKKFMAFLGKHADNASNNNNSNNNNKTSLWCNQQSTINNNAKNSNNWSNKFGNIKNNFEKIQTSNSVNSARNFWKSADDAVMAGRAPQFGPKISRQSAKNLQQMFEEKQKQNQANQNQSNVVTGHLKVDTSKTNKNVTVVTQPNAINKFSHAPMSAFKPVAKKLEFLQHQPQQQNHLQQNQPQYSSYIKPKPLRIAPMNTQPTDNNKNTIKPPDSPLYLYSPKQVSPQTTSPTNSAPWNSEKNSGESPLYLYSPKQVSPQTTSPTNSAPWNSEKNSGETAPPCSRVLSIAAAKFQNINQDRDSAPP</sequence>
<feature type="region of interest" description="Disordered" evidence="2">
    <location>
        <begin position="2864"/>
        <end position="2884"/>
    </location>
</feature>
<feature type="compositionally biased region" description="Polar residues" evidence="2">
    <location>
        <begin position="3512"/>
        <end position="3535"/>
    </location>
</feature>
<feature type="compositionally biased region" description="Basic and acidic residues" evidence="2">
    <location>
        <begin position="1496"/>
        <end position="1513"/>
    </location>
</feature>
<feature type="region of interest" description="Disordered" evidence="2">
    <location>
        <begin position="1800"/>
        <end position="1825"/>
    </location>
</feature>
<feature type="compositionally biased region" description="Polar residues" evidence="2">
    <location>
        <begin position="188"/>
        <end position="199"/>
    </location>
</feature>